<dbReference type="Pfam" id="PF04082">
    <property type="entry name" value="Fungal_trans"/>
    <property type="match status" value="1"/>
</dbReference>
<evidence type="ECO:0000256" key="1">
    <source>
        <dbReference type="ARBA" id="ARBA00023242"/>
    </source>
</evidence>
<dbReference type="EMBL" id="JAGMUV010000010">
    <property type="protein sequence ID" value="KAH7141759.1"/>
    <property type="molecule type" value="Genomic_DNA"/>
</dbReference>
<sequence>MGPTSTWSFFRRVITLIEQCSPPSAHSPSEPFNTDGTAFRLTWVPRAANEIPDISDLPPPDYALYLFHTVKFHFGPLFQIVDEPVFLFRLKQFESNSLELVQTHRLWFVEYLLVLAFGEALTSKKGPSPTPAGSGFAARAMALMPDFAQLHDEGLLSIEILALAALYFHSIDMRVSAFQYIGQALRLCIVEGIHREIVEHTLGDEVAHRCKSLWWAVYVLDRRLSALMGAPTSIRDEDVTTSLPSQTDNGPTAAALTMSIKLSRLLVTIATTVYSVDEKLDSSFVKNTKAVIEGLAELTREGDDMMLSHKQNTHPSRMISAINLMYHHCILQATRPLVMCLLKGFLGSTGSEPHQETWVSAPIVALLRTSISSALMTLKVLCASEKQNMLDSFLPFDLEYAFSSASLLCIMQTIVPGSIMDPTWRGMAGLLFDIMIRQGSVAAGLRKSELCYLEQLLAMFRPSGPVREMDGALVCPLAVLSVNDSIPESLDICEGIWDPGFDLESLNPDSDHLLDLALQLGINADSEMIGNM</sequence>
<proteinExistence type="predicted"/>
<evidence type="ECO:0000313" key="4">
    <source>
        <dbReference type="Proteomes" id="UP000738349"/>
    </source>
</evidence>
<dbReference type="InterPro" id="IPR050987">
    <property type="entry name" value="AtrR-like"/>
</dbReference>
<comment type="caution">
    <text evidence="3">The sequence shown here is derived from an EMBL/GenBank/DDBJ whole genome shotgun (WGS) entry which is preliminary data.</text>
</comment>
<dbReference type="GO" id="GO:0008270">
    <property type="term" value="F:zinc ion binding"/>
    <property type="evidence" value="ECO:0007669"/>
    <property type="project" value="InterPro"/>
</dbReference>
<dbReference type="AlphaFoldDB" id="A0A9P9IZL0"/>
<evidence type="ECO:0000313" key="3">
    <source>
        <dbReference type="EMBL" id="KAH7141759.1"/>
    </source>
</evidence>
<dbReference type="CDD" id="cd12148">
    <property type="entry name" value="fungal_TF_MHR"/>
    <property type="match status" value="1"/>
</dbReference>
<dbReference type="PANTHER" id="PTHR46910">
    <property type="entry name" value="TRANSCRIPTION FACTOR PDR1"/>
    <property type="match status" value="1"/>
</dbReference>
<organism evidence="3 4">
    <name type="scientific">Dactylonectria macrodidyma</name>
    <dbReference type="NCBI Taxonomy" id="307937"/>
    <lineage>
        <taxon>Eukaryota</taxon>
        <taxon>Fungi</taxon>
        <taxon>Dikarya</taxon>
        <taxon>Ascomycota</taxon>
        <taxon>Pezizomycotina</taxon>
        <taxon>Sordariomycetes</taxon>
        <taxon>Hypocreomycetidae</taxon>
        <taxon>Hypocreales</taxon>
        <taxon>Nectriaceae</taxon>
        <taxon>Dactylonectria</taxon>
    </lineage>
</organism>
<dbReference type="GO" id="GO:0003700">
    <property type="term" value="F:DNA-binding transcription factor activity"/>
    <property type="evidence" value="ECO:0007669"/>
    <property type="project" value="InterPro"/>
</dbReference>
<dbReference type="SMART" id="SM00906">
    <property type="entry name" value="Fungal_trans"/>
    <property type="match status" value="1"/>
</dbReference>
<dbReference type="OrthoDB" id="3266505at2759"/>
<reference evidence="3" key="1">
    <citation type="journal article" date="2021" name="Nat. Commun.">
        <title>Genetic determinants of endophytism in the Arabidopsis root mycobiome.</title>
        <authorList>
            <person name="Mesny F."/>
            <person name="Miyauchi S."/>
            <person name="Thiergart T."/>
            <person name="Pickel B."/>
            <person name="Atanasova L."/>
            <person name="Karlsson M."/>
            <person name="Huettel B."/>
            <person name="Barry K.W."/>
            <person name="Haridas S."/>
            <person name="Chen C."/>
            <person name="Bauer D."/>
            <person name="Andreopoulos W."/>
            <person name="Pangilinan J."/>
            <person name="LaButti K."/>
            <person name="Riley R."/>
            <person name="Lipzen A."/>
            <person name="Clum A."/>
            <person name="Drula E."/>
            <person name="Henrissat B."/>
            <person name="Kohler A."/>
            <person name="Grigoriev I.V."/>
            <person name="Martin F.M."/>
            <person name="Hacquard S."/>
        </authorList>
    </citation>
    <scope>NUCLEOTIDE SEQUENCE</scope>
    <source>
        <strain evidence="3">MPI-CAGE-AT-0147</strain>
    </source>
</reference>
<protein>
    <recommendedName>
        <fullName evidence="2">Xylanolytic transcriptional activator regulatory domain-containing protein</fullName>
    </recommendedName>
</protein>
<feature type="domain" description="Xylanolytic transcriptional activator regulatory" evidence="2">
    <location>
        <begin position="177"/>
        <end position="250"/>
    </location>
</feature>
<accession>A0A9P9IZL0</accession>
<gene>
    <name evidence="3" type="ORF">EDB81DRAFT_797575</name>
</gene>
<dbReference type="GO" id="GO:0006351">
    <property type="term" value="P:DNA-templated transcription"/>
    <property type="evidence" value="ECO:0007669"/>
    <property type="project" value="InterPro"/>
</dbReference>
<dbReference type="InterPro" id="IPR007219">
    <property type="entry name" value="XnlR_reg_dom"/>
</dbReference>
<dbReference type="GO" id="GO:0003677">
    <property type="term" value="F:DNA binding"/>
    <property type="evidence" value="ECO:0007669"/>
    <property type="project" value="InterPro"/>
</dbReference>
<dbReference type="PANTHER" id="PTHR46910:SF32">
    <property type="entry name" value="TRANSCRIPTION FACTOR DOMAIN-CONTAINING PROTEIN-RELATED"/>
    <property type="match status" value="1"/>
</dbReference>
<keyword evidence="1" id="KW-0539">Nucleus</keyword>
<dbReference type="Proteomes" id="UP000738349">
    <property type="component" value="Unassembled WGS sequence"/>
</dbReference>
<keyword evidence="4" id="KW-1185">Reference proteome</keyword>
<name>A0A9P9IZL0_9HYPO</name>
<evidence type="ECO:0000259" key="2">
    <source>
        <dbReference type="SMART" id="SM00906"/>
    </source>
</evidence>